<dbReference type="EMBL" id="SRSC01000001">
    <property type="protein sequence ID" value="TGU75206.1"/>
    <property type="molecule type" value="Genomic_DNA"/>
</dbReference>
<dbReference type="CDD" id="cd18085">
    <property type="entry name" value="TM1570-like"/>
    <property type="match status" value="1"/>
</dbReference>
<keyword evidence="3" id="KW-1185">Reference proteome</keyword>
<dbReference type="GO" id="GO:0032259">
    <property type="term" value="P:methylation"/>
    <property type="evidence" value="ECO:0007669"/>
    <property type="project" value="UniProtKB-KW"/>
</dbReference>
<reference evidence="2 3" key="1">
    <citation type="submission" date="2019-04" db="EMBL/GenBank/DDBJ databases">
        <title>Geobacter oryzae sp. nov., ferric-reducing bacteria isolated from paddy soil.</title>
        <authorList>
            <person name="Xu Z."/>
            <person name="Masuda Y."/>
            <person name="Itoh H."/>
            <person name="Senoo K."/>
        </authorList>
    </citation>
    <scope>NUCLEOTIDE SEQUENCE [LARGE SCALE GENOMIC DNA]</scope>
    <source>
        <strain evidence="2 3">Red111</strain>
    </source>
</reference>
<dbReference type="Gene3D" id="3.40.1280.10">
    <property type="match status" value="1"/>
</dbReference>
<dbReference type="GO" id="GO:0008168">
    <property type="term" value="F:methyltransferase activity"/>
    <property type="evidence" value="ECO:0007669"/>
    <property type="project" value="UniProtKB-KW"/>
</dbReference>
<proteinExistence type="predicted"/>
<evidence type="ECO:0000313" key="2">
    <source>
        <dbReference type="EMBL" id="TGU75206.1"/>
    </source>
</evidence>
<evidence type="ECO:0000313" key="3">
    <source>
        <dbReference type="Proteomes" id="UP000306416"/>
    </source>
</evidence>
<dbReference type="Pfam" id="PF09936">
    <property type="entry name" value="Methyltrn_RNA_4"/>
    <property type="match status" value="1"/>
</dbReference>
<dbReference type="Proteomes" id="UP000306416">
    <property type="component" value="Unassembled WGS sequence"/>
</dbReference>
<keyword evidence="2" id="KW-0808">Transferase</keyword>
<keyword evidence="2" id="KW-0489">Methyltransferase</keyword>
<dbReference type="InterPro" id="IPR019230">
    <property type="entry name" value="RNA_MeTrfase_C_dom"/>
</dbReference>
<organism evidence="2 3">
    <name type="scientific">Geomonas terrae</name>
    <dbReference type="NCBI Taxonomy" id="2562681"/>
    <lineage>
        <taxon>Bacteria</taxon>
        <taxon>Pseudomonadati</taxon>
        <taxon>Thermodesulfobacteriota</taxon>
        <taxon>Desulfuromonadia</taxon>
        <taxon>Geobacterales</taxon>
        <taxon>Geobacteraceae</taxon>
        <taxon>Geomonas</taxon>
    </lineage>
</organism>
<feature type="domain" description="tRNA (guanine-N(1)-)-methyltransferase C-terminal" evidence="1">
    <location>
        <begin position="7"/>
        <end position="188"/>
    </location>
</feature>
<sequence>MTSAANFSMALIHFPVYDKHKDVVATSVTNLDIHDMSRMTRTFGLARYYIVTPVEEQIKLVEKVREHWLSGWGSTYNPKRKMALETLQCEESLESTIADIESRTGRRPKVVVTGASGRPNSVSFAELKDLIDADPEQPYLLLLGTGWGMIEQVFNKGDLVLEPIRGAGDYNHLSVRSAASIMLDRLFGR</sequence>
<dbReference type="RefSeq" id="WP_135869509.1">
    <property type="nucleotide sequence ID" value="NZ_SRSC01000001.1"/>
</dbReference>
<accession>A0A4S1CPF6</accession>
<comment type="caution">
    <text evidence="2">The sequence shown here is derived from an EMBL/GenBank/DDBJ whole genome shotgun (WGS) entry which is preliminary data.</text>
</comment>
<dbReference type="InterPro" id="IPR029026">
    <property type="entry name" value="tRNA_m1G_MTases_N"/>
</dbReference>
<name>A0A4S1CPF6_9BACT</name>
<gene>
    <name evidence="2" type="ORF">E4633_07090</name>
</gene>
<protein>
    <submittedName>
        <fullName evidence="2">RNA methyltransferase</fullName>
    </submittedName>
</protein>
<dbReference type="AlphaFoldDB" id="A0A4S1CPF6"/>
<evidence type="ECO:0000259" key="1">
    <source>
        <dbReference type="Pfam" id="PF09936"/>
    </source>
</evidence>